<dbReference type="Proteomes" id="UP001162992">
    <property type="component" value="Chromosome 20"/>
</dbReference>
<comment type="caution">
    <text evidence="1">The sequence shown here is derived from an EMBL/GenBank/DDBJ whole genome shotgun (WGS) entry which is preliminary data.</text>
</comment>
<evidence type="ECO:0000313" key="1">
    <source>
        <dbReference type="EMBL" id="KAJ7519546.1"/>
    </source>
</evidence>
<dbReference type="EMBL" id="CM055111">
    <property type="protein sequence ID" value="KAJ7519546.1"/>
    <property type="molecule type" value="Genomic_DNA"/>
</dbReference>
<gene>
    <name evidence="1" type="ORF">O6H91_20G043600</name>
</gene>
<proteinExistence type="predicted"/>
<sequence length="941" mass="104748">MQGPICAESFFSMHNHLPDKDSSLPNLGDFDISMSFQRSNEFEGEDIAVGVDEYEVPKTSRSSYRCQLEDDVLELQKNLQNEVDLNAALKTALGLASGSLECCPKSLPTHAEELLAEIAQLEVDISNLEEQIIALRLQIGHEQTKQINLEEQGSQSPSKLENQSNELYSWNPLADLETTECSSATASQFDLRELTASPVTPKHFLQPSSTPLSAKHEHELRALLSSIVPSEFDMPLSPGAPRKNSQARSLFLSPERDLADCLSAGELCGPVGPPSPPVVSKKVQPSSSFLSAEHELRECLSSLVSPGTDINDIPTSPVRLRNNAQPTSPIASNERPLLYPGSPEHVRMQAGRRPPADDFSPSKSSFATRFSKHSSFDSYKDLLFRSSSGSRVLTSSSMSADSLPFPSPSTPESGIFISSKKKLGTSSPGDAANEDLLSSPSSPEHFTLQQSIELSNLIQNQRQGSSWSCTAEDPFSSQSSSFPSPKYDHQTSLLQHKMPTSEEQQQSSAYKTVVLKIREHRKLYRTAFFAKSRDQGSKKLRDVKADKLHSESNRSLSSTSSKTKQCLSQPLSPRDGQASEENISNRRDCLLEPNKLSEEMVLCMMDIYRDLTEPKSTHSKGMSLDEFFSSTPSKGQEKSQVPDNSEPLVFSSSPSIILHDTDKTMGTDTTFDPYKTPEKLPWADIGRYSKAEEILGISVGKKKLDYAAEALQRYRLLLKQLSEVDPRCMTHAEKLAFWINLYNALVMHAYLAYGVPKSVLKFVSAIQKASYNVGGYSLNAFSIEYAMLRGKVTTRRPQLAWMLALHKIKLSDDERRFAIDSPELLINFALCCGAHSCPAVRIYTAENVESELQEALYDYIRASVGISMKGKLLVPKLLYNFFQDLVAESELLEWICLYLPSSQVTVIRECLRHRKQGFLSTRSYSIIPFDFEFRYLFVFSA</sequence>
<evidence type="ECO:0000313" key="2">
    <source>
        <dbReference type="Proteomes" id="UP001162992"/>
    </source>
</evidence>
<keyword evidence="2" id="KW-1185">Reference proteome</keyword>
<protein>
    <submittedName>
        <fullName evidence="1">Uncharacterized protein</fullName>
    </submittedName>
</protein>
<reference evidence="2" key="1">
    <citation type="journal article" date="2024" name="Proc. Natl. Acad. Sci. U.S.A.">
        <title>Extraordinary preservation of gene collinearity over three hundred million years revealed in homosporous lycophytes.</title>
        <authorList>
            <person name="Li C."/>
            <person name="Wickell D."/>
            <person name="Kuo L.Y."/>
            <person name="Chen X."/>
            <person name="Nie B."/>
            <person name="Liao X."/>
            <person name="Peng D."/>
            <person name="Ji J."/>
            <person name="Jenkins J."/>
            <person name="Williams M."/>
            <person name="Shu S."/>
            <person name="Plott C."/>
            <person name="Barry K."/>
            <person name="Rajasekar S."/>
            <person name="Grimwood J."/>
            <person name="Han X."/>
            <person name="Sun S."/>
            <person name="Hou Z."/>
            <person name="He W."/>
            <person name="Dai G."/>
            <person name="Sun C."/>
            <person name="Schmutz J."/>
            <person name="Leebens-Mack J.H."/>
            <person name="Li F.W."/>
            <person name="Wang L."/>
        </authorList>
    </citation>
    <scope>NUCLEOTIDE SEQUENCE [LARGE SCALE GENOMIC DNA]</scope>
    <source>
        <strain evidence="2">cv. PW_Plant_1</strain>
    </source>
</reference>
<organism evidence="1 2">
    <name type="scientific">Diphasiastrum complanatum</name>
    <name type="common">Issler's clubmoss</name>
    <name type="synonym">Lycopodium complanatum</name>
    <dbReference type="NCBI Taxonomy" id="34168"/>
    <lineage>
        <taxon>Eukaryota</taxon>
        <taxon>Viridiplantae</taxon>
        <taxon>Streptophyta</taxon>
        <taxon>Embryophyta</taxon>
        <taxon>Tracheophyta</taxon>
        <taxon>Lycopodiopsida</taxon>
        <taxon>Lycopodiales</taxon>
        <taxon>Lycopodiaceae</taxon>
        <taxon>Lycopodioideae</taxon>
        <taxon>Diphasiastrum</taxon>
    </lineage>
</organism>
<name>A0ACC2APY6_DIPCM</name>
<accession>A0ACC2APY6</accession>